<gene>
    <name evidence="3" type="ORF">Tci_046427</name>
</gene>
<evidence type="ECO:0000313" key="3">
    <source>
        <dbReference type="EMBL" id="GEU74449.1"/>
    </source>
</evidence>
<dbReference type="SUPFAM" id="SSF47699">
    <property type="entry name" value="Bifunctional inhibitor/lipid-transfer protein/seed storage 2S albumin"/>
    <property type="match status" value="1"/>
</dbReference>
<dbReference type="AlphaFoldDB" id="A0A6L2MM80"/>
<comment type="caution">
    <text evidence="3">The sequence shown here is derived from an EMBL/GenBank/DDBJ whole genome shotgun (WGS) entry which is preliminary data.</text>
</comment>
<dbReference type="PANTHER" id="PTHR34377">
    <property type="entry name" value="TETRATRICOPEPTIDE REPEAT (TPR)-LIKE SUPERFAMILY PROTEIN"/>
    <property type="match status" value="1"/>
</dbReference>
<sequence length="361" mass="41117">MADFVFGRALIDAAQRKHVKYEAKVFKGDIYGDHVVSCADIIGIKHCHTVVRDTLVDICYRSRISAGLDMCVDLTGSSPLTQTGMADFVPGRTVIDVAQRKRVKYMAKRAAIGYEFLSFSFSSFGELKVDTLTLLKQIQKFSMVYNIGQTFYGTETMIMVNIFGAAVFILVLVLRPITEGQVVPVVPVTPFAPRPLCNFQMALANQACAYLPFMQVPPPAPRAPFTPPPPPSDEDTDHDEHRHEHHRRERDEDPDHGDHDDHDHYGDDHDDHDHDDQDHDHDHDNEHHRRKHHNHHRSRHHHHDTPVEQQCCKWLSQVDDQCVCDLLVRLPPFLARPVHKLSVIVGRACNITYSCGSRLRT</sequence>
<reference evidence="3" key="1">
    <citation type="journal article" date="2019" name="Sci. Rep.">
        <title>Draft genome of Tanacetum cinerariifolium, the natural source of mosquito coil.</title>
        <authorList>
            <person name="Yamashiro T."/>
            <person name="Shiraishi A."/>
            <person name="Satake H."/>
            <person name="Nakayama K."/>
        </authorList>
    </citation>
    <scope>NUCLEOTIDE SEQUENCE</scope>
</reference>
<keyword evidence="2" id="KW-1133">Transmembrane helix</keyword>
<feature type="compositionally biased region" description="Pro residues" evidence="1">
    <location>
        <begin position="219"/>
        <end position="231"/>
    </location>
</feature>
<feature type="compositionally biased region" description="Basic residues" evidence="1">
    <location>
        <begin position="288"/>
        <end position="303"/>
    </location>
</feature>
<keyword evidence="2" id="KW-0812">Transmembrane</keyword>
<feature type="transmembrane region" description="Helical" evidence="2">
    <location>
        <begin position="158"/>
        <end position="177"/>
    </location>
</feature>
<protein>
    <submittedName>
        <fullName evidence="3">Uncharacterized protein</fullName>
    </submittedName>
</protein>
<proteinExistence type="predicted"/>
<evidence type="ECO:0000256" key="2">
    <source>
        <dbReference type="SAM" id="Phobius"/>
    </source>
</evidence>
<evidence type="ECO:0000256" key="1">
    <source>
        <dbReference type="SAM" id="MobiDB-lite"/>
    </source>
</evidence>
<dbReference type="EMBL" id="BKCJ010006885">
    <property type="protein sequence ID" value="GEU74449.1"/>
    <property type="molecule type" value="Genomic_DNA"/>
</dbReference>
<organism evidence="3">
    <name type="scientific">Tanacetum cinerariifolium</name>
    <name type="common">Dalmatian daisy</name>
    <name type="synonym">Chrysanthemum cinerariifolium</name>
    <dbReference type="NCBI Taxonomy" id="118510"/>
    <lineage>
        <taxon>Eukaryota</taxon>
        <taxon>Viridiplantae</taxon>
        <taxon>Streptophyta</taxon>
        <taxon>Embryophyta</taxon>
        <taxon>Tracheophyta</taxon>
        <taxon>Spermatophyta</taxon>
        <taxon>Magnoliopsida</taxon>
        <taxon>eudicotyledons</taxon>
        <taxon>Gunneridae</taxon>
        <taxon>Pentapetalae</taxon>
        <taxon>asterids</taxon>
        <taxon>campanulids</taxon>
        <taxon>Asterales</taxon>
        <taxon>Asteraceae</taxon>
        <taxon>Asteroideae</taxon>
        <taxon>Anthemideae</taxon>
        <taxon>Anthemidinae</taxon>
        <taxon>Tanacetum</taxon>
    </lineage>
</organism>
<feature type="compositionally biased region" description="Basic and acidic residues" evidence="1">
    <location>
        <begin position="249"/>
        <end position="287"/>
    </location>
</feature>
<feature type="region of interest" description="Disordered" evidence="1">
    <location>
        <begin position="219"/>
        <end position="304"/>
    </location>
</feature>
<dbReference type="PANTHER" id="PTHR34377:SF3">
    <property type="entry name" value="TETRATRICOPEPTIDE REPEAT (TPR)-LIKE SUPERFAMILY PROTEIN"/>
    <property type="match status" value="1"/>
</dbReference>
<keyword evidence="2" id="KW-0472">Membrane</keyword>
<name>A0A6L2MM80_TANCI</name>
<dbReference type="InterPro" id="IPR036312">
    <property type="entry name" value="Bifun_inhib/LTP/seed_sf"/>
</dbReference>
<accession>A0A6L2MM80</accession>